<evidence type="ECO:0000313" key="2">
    <source>
        <dbReference type="EMBL" id="KIM73663.1"/>
    </source>
</evidence>
<gene>
    <name evidence="2" type="ORF">PILCRDRAFT_828957</name>
</gene>
<protein>
    <submittedName>
        <fullName evidence="2">Uncharacterized protein</fullName>
    </submittedName>
</protein>
<organism evidence="2 3">
    <name type="scientific">Piloderma croceum (strain F 1598)</name>
    <dbReference type="NCBI Taxonomy" id="765440"/>
    <lineage>
        <taxon>Eukaryota</taxon>
        <taxon>Fungi</taxon>
        <taxon>Dikarya</taxon>
        <taxon>Basidiomycota</taxon>
        <taxon>Agaricomycotina</taxon>
        <taxon>Agaricomycetes</taxon>
        <taxon>Agaricomycetidae</taxon>
        <taxon>Atheliales</taxon>
        <taxon>Atheliaceae</taxon>
        <taxon>Piloderma</taxon>
    </lineage>
</organism>
<feature type="compositionally biased region" description="Polar residues" evidence="1">
    <location>
        <begin position="11"/>
        <end position="20"/>
    </location>
</feature>
<dbReference type="Proteomes" id="UP000054166">
    <property type="component" value="Unassembled WGS sequence"/>
</dbReference>
<proteinExistence type="predicted"/>
<dbReference type="AlphaFoldDB" id="A0A0C3AIL5"/>
<dbReference type="EMBL" id="KN833077">
    <property type="protein sequence ID" value="KIM73663.1"/>
    <property type="molecule type" value="Genomic_DNA"/>
</dbReference>
<dbReference type="HOGENOM" id="CLU_2062375_0_0_1"/>
<accession>A0A0C3AIL5</accession>
<reference evidence="3" key="2">
    <citation type="submission" date="2015-01" db="EMBL/GenBank/DDBJ databases">
        <title>Evolutionary Origins and Diversification of the Mycorrhizal Mutualists.</title>
        <authorList>
            <consortium name="DOE Joint Genome Institute"/>
            <consortium name="Mycorrhizal Genomics Consortium"/>
            <person name="Kohler A."/>
            <person name="Kuo A."/>
            <person name="Nagy L.G."/>
            <person name="Floudas D."/>
            <person name="Copeland A."/>
            <person name="Barry K.W."/>
            <person name="Cichocki N."/>
            <person name="Veneault-Fourrey C."/>
            <person name="LaButti K."/>
            <person name="Lindquist E.A."/>
            <person name="Lipzen A."/>
            <person name="Lundell T."/>
            <person name="Morin E."/>
            <person name="Murat C."/>
            <person name="Riley R."/>
            <person name="Ohm R."/>
            <person name="Sun H."/>
            <person name="Tunlid A."/>
            <person name="Henrissat B."/>
            <person name="Grigoriev I.V."/>
            <person name="Hibbett D.S."/>
            <person name="Martin F."/>
        </authorList>
    </citation>
    <scope>NUCLEOTIDE SEQUENCE [LARGE SCALE GENOMIC DNA]</scope>
    <source>
        <strain evidence="3">F 1598</strain>
    </source>
</reference>
<keyword evidence="3" id="KW-1185">Reference proteome</keyword>
<sequence>MSALSSHLIPSAQSNRVTRPQQRLARTKLYGYVLTEEWFMDYAVKHQLGGPSHSNDAAFNVLNKILPAAGLTKVYSVKWDGNPPVCKALAVAVGHRKRSGELKMASKERIERVKEVLGEDSDLAWYEMY</sequence>
<name>A0A0C3AIL5_PILCF</name>
<dbReference type="OrthoDB" id="2976172at2759"/>
<feature type="region of interest" description="Disordered" evidence="1">
    <location>
        <begin position="1"/>
        <end position="20"/>
    </location>
</feature>
<dbReference type="InParanoid" id="A0A0C3AIL5"/>
<evidence type="ECO:0000256" key="1">
    <source>
        <dbReference type="SAM" id="MobiDB-lite"/>
    </source>
</evidence>
<evidence type="ECO:0000313" key="3">
    <source>
        <dbReference type="Proteomes" id="UP000054166"/>
    </source>
</evidence>
<reference evidence="2 3" key="1">
    <citation type="submission" date="2014-04" db="EMBL/GenBank/DDBJ databases">
        <authorList>
            <consortium name="DOE Joint Genome Institute"/>
            <person name="Kuo A."/>
            <person name="Tarkka M."/>
            <person name="Buscot F."/>
            <person name="Kohler A."/>
            <person name="Nagy L.G."/>
            <person name="Floudas D."/>
            <person name="Copeland A."/>
            <person name="Barry K.W."/>
            <person name="Cichocki N."/>
            <person name="Veneault-Fourrey C."/>
            <person name="LaButti K."/>
            <person name="Lindquist E.A."/>
            <person name="Lipzen A."/>
            <person name="Lundell T."/>
            <person name="Morin E."/>
            <person name="Murat C."/>
            <person name="Sun H."/>
            <person name="Tunlid A."/>
            <person name="Henrissat B."/>
            <person name="Grigoriev I.V."/>
            <person name="Hibbett D.S."/>
            <person name="Martin F."/>
            <person name="Nordberg H.P."/>
            <person name="Cantor M.N."/>
            <person name="Hua S.X."/>
        </authorList>
    </citation>
    <scope>NUCLEOTIDE SEQUENCE [LARGE SCALE GENOMIC DNA]</scope>
    <source>
        <strain evidence="2 3">F 1598</strain>
    </source>
</reference>